<name>A0A9E7NN70_9CAUD</name>
<keyword evidence="2" id="KW-1185">Reference proteome</keyword>
<organism evidence="1 2">
    <name type="scientific">Aeromonas phage JELG-KS1</name>
    <dbReference type="NCBI Taxonomy" id="2951233"/>
    <lineage>
        <taxon>Viruses</taxon>
        <taxon>Duplodnaviria</taxon>
        <taxon>Heunggongvirae</taxon>
        <taxon>Uroviricota</taxon>
        <taxon>Caudoviricetes</taxon>
        <taxon>Autographivirales</taxon>
        <taxon>Autotranscriptaviridae</taxon>
        <taxon>Studiervirinae</taxon>
        <taxon>Jelgvirus</taxon>
        <taxon>Jelgvirus JELGKS1</taxon>
    </lineage>
</organism>
<accession>A0A9E7NN70</accession>
<protein>
    <submittedName>
        <fullName evidence="1">Uncharacterized protein</fullName>
    </submittedName>
</protein>
<sequence length="153" mass="17610">MNQTFIDMLVAIKDPAAIERAYNIMAAKRELLMANAKPKFQHSVMAPRPIEKTYSQVRLEQEEERPKGEPLLRLVRTSKKMRQDGFHDGMVFKFMENLSSGLVVKVCHVRSGKIAFLSPKLLETFYKKPWDGTSPTECNCAACRNFRLNNIKF</sequence>
<dbReference type="Proteomes" id="UP001060072">
    <property type="component" value="Segment"/>
</dbReference>
<proteinExistence type="predicted"/>
<dbReference type="EMBL" id="ON604651">
    <property type="protein sequence ID" value="UTQ78158.1"/>
    <property type="molecule type" value="Genomic_DNA"/>
</dbReference>
<reference evidence="1" key="1">
    <citation type="submission" date="2022-05" db="EMBL/GenBank/DDBJ databases">
        <title>Complete genome sequence of Aeromonas phage JELG-KS1.</title>
        <authorList>
            <person name="Svanberga K."/>
            <person name="Dislers A."/>
            <person name="Kazaks A."/>
            <person name="Zrelovs N."/>
        </authorList>
    </citation>
    <scope>NUCLEOTIDE SEQUENCE</scope>
</reference>
<evidence type="ECO:0000313" key="2">
    <source>
        <dbReference type="Proteomes" id="UP001060072"/>
    </source>
</evidence>
<evidence type="ECO:0000313" key="1">
    <source>
        <dbReference type="EMBL" id="UTQ78158.1"/>
    </source>
</evidence>